<accession>A0A164H3D9</accession>
<name>A0A164H3D9_9CRUS</name>
<organism evidence="1 2">
    <name type="scientific">Daphnia magna</name>
    <dbReference type="NCBI Taxonomy" id="35525"/>
    <lineage>
        <taxon>Eukaryota</taxon>
        <taxon>Metazoa</taxon>
        <taxon>Ecdysozoa</taxon>
        <taxon>Arthropoda</taxon>
        <taxon>Crustacea</taxon>
        <taxon>Branchiopoda</taxon>
        <taxon>Diplostraca</taxon>
        <taxon>Cladocera</taxon>
        <taxon>Anomopoda</taxon>
        <taxon>Daphniidae</taxon>
        <taxon>Daphnia</taxon>
    </lineage>
</organism>
<evidence type="ECO:0000313" key="1">
    <source>
        <dbReference type="EMBL" id="KZR99659.1"/>
    </source>
</evidence>
<protein>
    <submittedName>
        <fullName evidence="1">Uncharacterized protein</fullName>
    </submittedName>
</protein>
<evidence type="ECO:0000313" key="2">
    <source>
        <dbReference type="Proteomes" id="UP000076858"/>
    </source>
</evidence>
<proteinExistence type="predicted"/>
<gene>
    <name evidence="1" type="ORF">APZ42_004387</name>
</gene>
<comment type="caution">
    <text evidence="1">The sequence shown here is derived from an EMBL/GenBank/DDBJ whole genome shotgun (WGS) entry which is preliminary data.</text>
</comment>
<keyword evidence="2" id="KW-1185">Reference proteome</keyword>
<sequence length="86" mass="9842">MHLFHAAVHERDVVCCVCDQFLRISESKLVPSVSFPTAFFFNCSNQRARMVTLMCFILSVCTNTTSQNFSLAKETDLQNCFCLHEE</sequence>
<dbReference type="EMBL" id="LRGB01013016">
    <property type="protein sequence ID" value="KZR99659.1"/>
    <property type="molecule type" value="Genomic_DNA"/>
</dbReference>
<dbReference type="Proteomes" id="UP000076858">
    <property type="component" value="Unassembled WGS sequence"/>
</dbReference>
<dbReference type="AlphaFoldDB" id="A0A164H3D9"/>
<reference evidence="1 2" key="1">
    <citation type="submission" date="2016-03" db="EMBL/GenBank/DDBJ databases">
        <title>EvidentialGene: Evidence-directed Construction of Genes on Genomes.</title>
        <authorList>
            <person name="Gilbert D.G."/>
            <person name="Choi J.-H."/>
            <person name="Mockaitis K."/>
            <person name="Colbourne J."/>
            <person name="Pfrender M."/>
        </authorList>
    </citation>
    <scope>NUCLEOTIDE SEQUENCE [LARGE SCALE GENOMIC DNA]</scope>
    <source>
        <strain evidence="1 2">Xinb3</strain>
        <tissue evidence="1">Complete organism</tissue>
    </source>
</reference>